<name>A0A239YT43_9FIRM</name>
<dbReference type="AlphaFoldDB" id="A0A239YT43"/>
<proteinExistence type="predicted"/>
<feature type="signal peptide" evidence="2">
    <location>
        <begin position="1"/>
        <end position="20"/>
    </location>
</feature>
<accession>A0A239YT43</accession>
<reference evidence="3 4" key="1">
    <citation type="submission" date="2017-06" db="EMBL/GenBank/DDBJ databases">
        <authorList>
            <consortium name="Pathogen Informatics"/>
        </authorList>
    </citation>
    <scope>NUCLEOTIDE SEQUENCE [LARGE SCALE GENOMIC DNA]</scope>
    <source>
        <strain evidence="3 4">NCTC12018</strain>
    </source>
</reference>
<feature type="region of interest" description="Disordered" evidence="1">
    <location>
        <begin position="320"/>
        <end position="375"/>
    </location>
</feature>
<protein>
    <submittedName>
        <fullName evidence="3">Uncharacterized protein</fullName>
    </submittedName>
</protein>
<keyword evidence="4" id="KW-1185">Reference proteome</keyword>
<feature type="compositionally biased region" description="Low complexity" evidence="1">
    <location>
        <begin position="336"/>
        <end position="351"/>
    </location>
</feature>
<keyword evidence="2" id="KW-0732">Signal</keyword>
<gene>
    <name evidence="3" type="ORF">SAMEA44547418_00667</name>
</gene>
<sequence length="375" mass="39109">MKKQVLTLLMASLISGTAFAAPGTVTEKTNVLETTVYGSVQEGAVVDRINQLDETVYGTGSNGNSATLSKRVDSLYDSVEGSGRNISLREEMDALEYTYQNGITAGSLVDRVEKMERSVNGRIGSGALQKRIISLKTKVYGSNVALTNQVGTLASNHVFKVTLNDAVSSKTSQQGDTVSFTVAENVMDGNVLLVPAGTVGTGTITSLKKARSFGRNGDLDITFDTVPAIDGTEFTAVQGEEAKKKTRSEIKAAGASVAGAVLLGPVGLVGGAFIKGKNIDYPAGSTIYVQPQDSVTIQGLVIGGDGLAHSDNELADAVTVSNTTDESNDSVDNTNDEAVSTDTVDTTATEPADVEESDDGAENVSQPIVVVKRNQ</sequence>
<organism evidence="3 4">
    <name type="scientific">Veillonella rodentium</name>
    <dbReference type="NCBI Taxonomy" id="248315"/>
    <lineage>
        <taxon>Bacteria</taxon>
        <taxon>Bacillati</taxon>
        <taxon>Bacillota</taxon>
        <taxon>Negativicutes</taxon>
        <taxon>Veillonellales</taxon>
        <taxon>Veillonellaceae</taxon>
        <taxon>Veillonella</taxon>
    </lineage>
</organism>
<evidence type="ECO:0000313" key="4">
    <source>
        <dbReference type="Proteomes" id="UP000214973"/>
    </source>
</evidence>
<feature type="compositionally biased region" description="Polar residues" evidence="1">
    <location>
        <begin position="320"/>
        <end position="333"/>
    </location>
</feature>
<evidence type="ECO:0000256" key="2">
    <source>
        <dbReference type="SAM" id="SignalP"/>
    </source>
</evidence>
<feature type="chain" id="PRO_5012489678" evidence="2">
    <location>
        <begin position="21"/>
        <end position="375"/>
    </location>
</feature>
<dbReference type="Proteomes" id="UP000214973">
    <property type="component" value="Chromosome 1"/>
</dbReference>
<evidence type="ECO:0000313" key="3">
    <source>
        <dbReference type="EMBL" id="SNV61378.1"/>
    </source>
</evidence>
<evidence type="ECO:0000256" key="1">
    <source>
        <dbReference type="SAM" id="MobiDB-lite"/>
    </source>
</evidence>
<dbReference type="RefSeq" id="WP_095065673.1">
    <property type="nucleotide sequence ID" value="NZ_LT906470.1"/>
</dbReference>
<dbReference type="EMBL" id="LT906470">
    <property type="protein sequence ID" value="SNV61378.1"/>
    <property type="molecule type" value="Genomic_DNA"/>
</dbReference>
<dbReference type="KEGG" id="vrm:44547418_00667"/>
<feature type="compositionally biased region" description="Acidic residues" evidence="1">
    <location>
        <begin position="352"/>
        <end position="361"/>
    </location>
</feature>